<dbReference type="Gene3D" id="3.10.129.10">
    <property type="entry name" value="Hotdog Thioesterase"/>
    <property type="match status" value="1"/>
</dbReference>
<feature type="region of interest" description="Disordered" evidence="1">
    <location>
        <begin position="1"/>
        <end position="37"/>
    </location>
</feature>
<dbReference type="InterPro" id="IPR029069">
    <property type="entry name" value="HotDog_dom_sf"/>
</dbReference>
<dbReference type="EMBL" id="KQ964247">
    <property type="protein sequence ID" value="KXJ93853.1"/>
    <property type="molecule type" value="Genomic_DNA"/>
</dbReference>
<organism evidence="2 3">
    <name type="scientific">Microdochium bolleyi</name>
    <dbReference type="NCBI Taxonomy" id="196109"/>
    <lineage>
        <taxon>Eukaryota</taxon>
        <taxon>Fungi</taxon>
        <taxon>Dikarya</taxon>
        <taxon>Ascomycota</taxon>
        <taxon>Pezizomycotina</taxon>
        <taxon>Sordariomycetes</taxon>
        <taxon>Xylariomycetidae</taxon>
        <taxon>Xylariales</taxon>
        <taxon>Microdochiaceae</taxon>
        <taxon>Microdochium</taxon>
    </lineage>
</organism>
<proteinExistence type="predicted"/>
<keyword evidence="3" id="KW-1185">Reference proteome</keyword>
<gene>
    <name evidence="2" type="ORF">Micbo1qcDRAFT_201800</name>
</gene>
<dbReference type="InParanoid" id="A0A136J9J9"/>
<evidence type="ECO:0000313" key="3">
    <source>
        <dbReference type="Proteomes" id="UP000070501"/>
    </source>
</evidence>
<dbReference type="STRING" id="196109.A0A136J9J9"/>
<accession>A0A136J9J9</accession>
<reference evidence="3" key="1">
    <citation type="submission" date="2016-02" db="EMBL/GenBank/DDBJ databases">
        <title>Draft genome sequence of Microdochium bolleyi, a fungal endophyte of beachgrass.</title>
        <authorList>
            <consortium name="DOE Joint Genome Institute"/>
            <person name="David A.S."/>
            <person name="May G."/>
            <person name="Haridas S."/>
            <person name="Lim J."/>
            <person name="Wang M."/>
            <person name="Labutti K."/>
            <person name="Lipzen A."/>
            <person name="Barry K."/>
            <person name="Grigoriev I.V."/>
        </authorList>
    </citation>
    <scope>NUCLEOTIDE SEQUENCE [LARGE SCALE GENOMIC DNA]</scope>
    <source>
        <strain evidence="3">J235TASD1</strain>
    </source>
</reference>
<sequence>MAPQSSRQPDATVSHQTTPPQPSLHPSTTTETNPTQQQAAQVATVFSGSDIVAVGVGHVIGVFAGGDAARLRSVRVRSRGRRPVSAGEDVRTEMWFVSAQGGGGHDRMGGHKTILCRQVVREEGGEDVVVADAVVELWDRGRIWEPNAKL</sequence>
<protein>
    <submittedName>
        <fullName evidence="2">Uncharacterized protein</fullName>
    </submittedName>
</protein>
<evidence type="ECO:0000313" key="2">
    <source>
        <dbReference type="EMBL" id="KXJ93853.1"/>
    </source>
</evidence>
<dbReference type="AlphaFoldDB" id="A0A136J9J9"/>
<evidence type="ECO:0000256" key="1">
    <source>
        <dbReference type="SAM" id="MobiDB-lite"/>
    </source>
</evidence>
<dbReference type="Proteomes" id="UP000070501">
    <property type="component" value="Unassembled WGS sequence"/>
</dbReference>
<feature type="compositionally biased region" description="Polar residues" evidence="1">
    <location>
        <begin position="1"/>
        <end position="34"/>
    </location>
</feature>
<dbReference type="SUPFAM" id="SSF54637">
    <property type="entry name" value="Thioesterase/thiol ester dehydrase-isomerase"/>
    <property type="match status" value="1"/>
</dbReference>
<name>A0A136J9J9_9PEZI</name>